<gene>
    <name evidence="3" type="ORF">SAMN02745725_01550</name>
</gene>
<dbReference type="InterPro" id="IPR001387">
    <property type="entry name" value="Cro/C1-type_HTH"/>
</dbReference>
<keyword evidence="1" id="KW-0238">DNA-binding</keyword>
<accession>A0A1M6FSJ4</accession>
<protein>
    <submittedName>
        <fullName evidence="3">Addiction module antidote protein, HigA family</fullName>
    </submittedName>
</protein>
<dbReference type="Proteomes" id="UP000184185">
    <property type="component" value="Unassembled WGS sequence"/>
</dbReference>
<dbReference type="Pfam" id="PF01381">
    <property type="entry name" value="HTH_3"/>
    <property type="match status" value="1"/>
</dbReference>
<dbReference type="Gene3D" id="1.10.260.40">
    <property type="entry name" value="lambda repressor-like DNA-binding domains"/>
    <property type="match status" value="1"/>
</dbReference>
<dbReference type="SUPFAM" id="SSF47413">
    <property type="entry name" value="lambda repressor-like DNA-binding domains"/>
    <property type="match status" value="1"/>
</dbReference>
<dbReference type="PANTHER" id="PTHR36924:SF1">
    <property type="entry name" value="ANTITOXIN HIGA-1"/>
    <property type="match status" value="1"/>
</dbReference>
<dbReference type="InterPro" id="IPR010982">
    <property type="entry name" value="Lambda_DNA-bd_dom_sf"/>
</dbReference>
<dbReference type="NCBIfam" id="TIGR02607">
    <property type="entry name" value="antidote_HigA"/>
    <property type="match status" value="1"/>
</dbReference>
<sequence length="98" mass="10832">MTRKPTHPGNVFLEDVMKPLDLTITDAAKMLGVSRKALSEFVNEKAALSPEMALRISKATNTSAESWLNMQQKLTLWKAEQHAPTNVIPFPLPAVMEG</sequence>
<dbReference type="EMBL" id="FQYQ01000008">
    <property type="protein sequence ID" value="SHJ00708.1"/>
    <property type="molecule type" value="Genomic_DNA"/>
</dbReference>
<dbReference type="AlphaFoldDB" id="A0A1M6FSJ4"/>
<evidence type="ECO:0000259" key="2">
    <source>
        <dbReference type="PROSITE" id="PS50943"/>
    </source>
</evidence>
<organism evidence="3 4">
    <name type="scientific">Pseudobutyrivibrio xylanivorans DSM 14809</name>
    <dbReference type="NCBI Taxonomy" id="1123012"/>
    <lineage>
        <taxon>Bacteria</taxon>
        <taxon>Bacillati</taxon>
        <taxon>Bacillota</taxon>
        <taxon>Clostridia</taxon>
        <taxon>Lachnospirales</taxon>
        <taxon>Lachnospiraceae</taxon>
        <taxon>Pseudobutyrivibrio</taxon>
    </lineage>
</organism>
<dbReference type="PANTHER" id="PTHR36924">
    <property type="entry name" value="ANTITOXIN HIGA-1"/>
    <property type="match status" value="1"/>
</dbReference>
<evidence type="ECO:0000256" key="1">
    <source>
        <dbReference type="ARBA" id="ARBA00023125"/>
    </source>
</evidence>
<dbReference type="PROSITE" id="PS50943">
    <property type="entry name" value="HTH_CROC1"/>
    <property type="match status" value="1"/>
</dbReference>
<name>A0A1M6FSJ4_PSEXY</name>
<dbReference type="InterPro" id="IPR013430">
    <property type="entry name" value="Toxin_antidote_HigA"/>
</dbReference>
<reference evidence="3 4" key="1">
    <citation type="submission" date="2016-11" db="EMBL/GenBank/DDBJ databases">
        <authorList>
            <person name="Jaros S."/>
            <person name="Januszkiewicz K."/>
            <person name="Wedrychowicz H."/>
        </authorList>
    </citation>
    <scope>NUCLEOTIDE SEQUENCE [LARGE SCALE GENOMIC DNA]</scope>
    <source>
        <strain evidence="3 4">DSM 14809</strain>
    </source>
</reference>
<proteinExistence type="predicted"/>
<evidence type="ECO:0000313" key="3">
    <source>
        <dbReference type="EMBL" id="SHJ00708.1"/>
    </source>
</evidence>
<keyword evidence="4" id="KW-1185">Reference proteome</keyword>
<dbReference type="RefSeq" id="WP_072915488.1">
    <property type="nucleotide sequence ID" value="NZ_FQYQ01000008.1"/>
</dbReference>
<evidence type="ECO:0000313" key="4">
    <source>
        <dbReference type="Proteomes" id="UP000184185"/>
    </source>
</evidence>
<dbReference type="SMART" id="SM00530">
    <property type="entry name" value="HTH_XRE"/>
    <property type="match status" value="1"/>
</dbReference>
<dbReference type="GO" id="GO:0003677">
    <property type="term" value="F:DNA binding"/>
    <property type="evidence" value="ECO:0007669"/>
    <property type="project" value="UniProtKB-KW"/>
</dbReference>
<dbReference type="OrthoDB" id="3174593at2"/>
<feature type="domain" description="HTH cro/C1-type" evidence="2">
    <location>
        <begin position="13"/>
        <end position="67"/>
    </location>
</feature>